<dbReference type="Pfam" id="PF17781">
    <property type="entry name" value="RPN1_RPN2_N"/>
    <property type="match status" value="1"/>
</dbReference>
<feature type="compositionally biased region" description="Basic and acidic residues" evidence="2">
    <location>
        <begin position="28"/>
        <end position="47"/>
    </location>
</feature>
<dbReference type="GO" id="GO:0005634">
    <property type="term" value="C:nucleus"/>
    <property type="evidence" value="ECO:0007669"/>
    <property type="project" value="TreeGrafter"/>
</dbReference>
<dbReference type="EMBL" id="CAAALY010111223">
    <property type="protein sequence ID" value="VEL30313.1"/>
    <property type="molecule type" value="Genomic_DNA"/>
</dbReference>
<name>A0A3S5B0S2_9PLAT</name>
<dbReference type="GO" id="GO:0008540">
    <property type="term" value="C:proteasome regulatory particle, base subcomplex"/>
    <property type="evidence" value="ECO:0007669"/>
    <property type="project" value="TreeGrafter"/>
</dbReference>
<dbReference type="PANTHER" id="PTHR10943">
    <property type="entry name" value="26S PROTEASOME NON-ATPASE REGULATORY SUBUNIT"/>
    <property type="match status" value="1"/>
</dbReference>
<comment type="caution">
    <text evidence="4">The sequence shown here is derived from an EMBL/GenBank/DDBJ whole genome shotgun (WGS) entry which is preliminary data.</text>
</comment>
<reference evidence="4" key="1">
    <citation type="submission" date="2018-11" db="EMBL/GenBank/DDBJ databases">
        <authorList>
            <consortium name="Pathogen Informatics"/>
        </authorList>
    </citation>
    <scope>NUCLEOTIDE SEQUENCE</scope>
</reference>
<evidence type="ECO:0000313" key="5">
    <source>
        <dbReference type="Proteomes" id="UP000784294"/>
    </source>
</evidence>
<organism evidence="4 5">
    <name type="scientific">Protopolystoma xenopodis</name>
    <dbReference type="NCBI Taxonomy" id="117903"/>
    <lineage>
        <taxon>Eukaryota</taxon>
        <taxon>Metazoa</taxon>
        <taxon>Spiralia</taxon>
        <taxon>Lophotrochozoa</taxon>
        <taxon>Platyhelminthes</taxon>
        <taxon>Monogenea</taxon>
        <taxon>Polyopisthocotylea</taxon>
        <taxon>Polystomatidea</taxon>
        <taxon>Polystomatidae</taxon>
        <taxon>Protopolystoma</taxon>
    </lineage>
</organism>
<dbReference type="GO" id="GO:0043161">
    <property type="term" value="P:proteasome-mediated ubiquitin-dependent protein catabolic process"/>
    <property type="evidence" value="ECO:0007669"/>
    <property type="project" value="TreeGrafter"/>
</dbReference>
<dbReference type="OrthoDB" id="10252509at2759"/>
<dbReference type="GO" id="GO:0034515">
    <property type="term" value="C:proteasome storage granule"/>
    <property type="evidence" value="ECO:0007669"/>
    <property type="project" value="TreeGrafter"/>
</dbReference>
<dbReference type="AlphaFoldDB" id="A0A3S5B0S2"/>
<keyword evidence="1" id="KW-0677">Repeat</keyword>
<gene>
    <name evidence="4" type="ORF">PXEA_LOCUS23753</name>
</gene>
<evidence type="ECO:0000259" key="3">
    <source>
        <dbReference type="Pfam" id="PF17781"/>
    </source>
</evidence>
<keyword evidence="5" id="KW-1185">Reference proteome</keyword>
<evidence type="ECO:0000256" key="2">
    <source>
        <dbReference type="SAM" id="MobiDB-lite"/>
    </source>
</evidence>
<feature type="compositionally biased region" description="Polar residues" evidence="2">
    <location>
        <begin position="17"/>
        <end position="27"/>
    </location>
</feature>
<evidence type="ECO:0000256" key="1">
    <source>
        <dbReference type="ARBA" id="ARBA00022737"/>
    </source>
</evidence>
<dbReference type="InterPro" id="IPR040892">
    <property type="entry name" value="RPN1_N"/>
</dbReference>
<feature type="region of interest" description="Disordered" evidence="2">
    <location>
        <begin position="1"/>
        <end position="47"/>
    </location>
</feature>
<dbReference type="PANTHER" id="PTHR10943:SF1">
    <property type="entry name" value="26S PROTEASOME NON-ATPASE REGULATORY SUBUNIT 2"/>
    <property type="match status" value="1"/>
</dbReference>
<dbReference type="Proteomes" id="UP000784294">
    <property type="component" value="Unassembled WGS sequence"/>
</dbReference>
<evidence type="ECO:0000313" key="4">
    <source>
        <dbReference type="EMBL" id="VEL30313.1"/>
    </source>
</evidence>
<accession>A0A3S5B0S2</accession>
<feature type="domain" description="RPN1 N-terminal" evidence="3">
    <location>
        <begin position="50"/>
        <end position="259"/>
    </location>
</feature>
<proteinExistence type="predicted"/>
<protein>
    <recommendedName>
        <fullName evidence="3">RPN1 N-terminal domain-containing protein</fullName>
    </recommendedName>
</protein>
<sequence>MVPNHPSHPRLAMGSQGAATTRETTTVPKKEEQKPDDDLSEEDKQLQDELSLCVQRLEESNKDLYMPALEAMRSLIRSSTTSMTSVPKPLKFMRPHYSRMKDIYSKLTDQSTKKMCADLISVLGMTMTDKAEYKYDTLNYRLLGLHEEIGAWGHEYVRHLTGQIVSLWNEKDFSGTADKSEVVSEDSKDQKNQCIAMVQQTIPYLMEHNAEAEAIDLCIEIEQLDLLLIHTTKLNYQRVCLYMTSCVAYLSDPDNYKVL</sequence>